<evidence type="ECO:0000313" key="1">
    <source>
        <dbReference type="EMBL" id="EDP14956.1"/>
    </source>
</evidence>
<protein>
    <submittedName>
        <fullName evidence="1">Uncharacterized protein</fullName>
    </submittedName>
</protein>
<proteinExistence type="predicted"/>
<sequence length="69" mass="7710">MKGNIMSEYKVKNSKGEYFVSWVEKTPVFNRNSMFGERFSETGASNLIKLLSEENIRGCESVPVSASGI</sequence>
<dbReference type="PaxDb" id="411902-CLOBOL_04648"/>
<accession>A8RWP0</accession>
<evidence type="ECO:0000313" key="2">
    <source>
        <dbReference type="Proteomes" id="UP000005396"/>
    </source>
</evidence>
<dbReference type="EMBL" id="ABCC02000037">
    <property type="protein sequence ID" value="EDP14956.1"/>
    <property type="molecule type" value="Genomic_DNA"/>
</dbReference>
<comment type="caution">
    <text evidence="1">The sequence shown here is derived from an EMBL/GenBank/DDBJ whole genome shotgun (WGS) entry which is preliminary data.</text>
</comment>
<dbReference type="AlphaFoldDB" id="A8RWP0"/>
<dbReference type="HOGENOM" id="CLU_2770283_0_0_9"/>
<organism evidence="1 2">
    <name type="scientific">Enterocloster bolteae (strain ATCC BAA-613 / DSM 15670 / CCUG 46953 / JCM 12243 / WAL 16351)</name>
    <name type="common">Clostridium bolteae</name>
    <dbReference type="NCBI Taxonomy" id="411902"/>
    <lineage>
        <taxon>Bacteria</taxon>
        <taxon>Bacillati</taxon>
        <taxon>Bacillota</taxon>
        <taxon>Clostridia</taxon>
        <taxon>Lachnospirales</taxon>
        <taxon>Lachnospiraceae</taxon>
        <taxon>Enterocloster</taxon>
    </lineage>
</organism>
<reference evidence="1 2" key="1">
    <citation type="submission" date="2007-08" db="EMBL/GenBank/DDBJ databases">
        <authorList>
            <person name="Fulton L."/>
            <person name="Clifton S."/>
            <person name="Fulton B."/>
            <person name="Xu J."/>
            <person name="Minx P."/>
            <person name="Pepin K.H."/>
            <person name="Johnson M."/>
            <person name="Thiruvilangam P."/>
            <person name="Bhonagiri V."/>
            <person name="Nash W.E."/>
            <person name="Mardis E.R."/>
            <person name="Wilson R.K."/>
        </authorList>
    </citation>
    <scope>NUCLEOTIDE SEQUENCE [LARGE SCALE GENOMIC DNA]</scope>
    <source>
        <strain evidence="2">ATCC BAA-613 / DSM 15670 / CCUG 46953 / JCM 12243 / WAL 16351</strain>
    </source>
</reference>
<name>A8RWP0_ENTBW</name>
<reference evidence="1 2" key="2">
    <citation type="submission" date="2007-09" db="EMBL/GenBank/DDBJ databases">
        <title>Draft genome sequence of Clostridium bolteae (ATCC BAA-613).</title>
        <authorList>
            <person name="Sudarsanam P."/>
            <person name="Ley R."/>
            <person name="Guruge J."/>
            <person name="Turnbaugh P.J."/>
            <person name="Mahowald M."/>
            <person name="Liep D."/>
            <person name="Gordon J."/>
        </authorList>
    </citation>
    <scope>NUCLEOTIDE SEQUENCE [LARGE SCALE GENOMIC DNA]</scope>
    <source>
        <strain evidence="2">ATCC BAA-613 / DSM 15670 / CCUG 46953 / JCM 12243 / WAL 16351</strain>
    </source>
</reference>
<dbReference type="RefSeq" id="WP_007037514.1">
    <property type="nucleotide sequence ID" value="NZ_DS480692.1"/>
</dbReference>
<dbReference type="Proteomes" id="UP000005396">
    <property type="component" value="Unassembled WGS sequence"/>
</dbReference>
<gene>
    <name evidence="1" type="ORF">CLOBOL_04648</name>
</gene>